<dbReference type="Proteomes" id="UP000190935">
    <property type="component" value="Chromosome I"/>
</dbReference>
<evidence type="ECO:0000313" key="1">
    <source>
        <dbReference type="EMBL" id="SFV40551.1"/>
    </source>
</evidence>
<gene>
    <name evidence="1" type="ORF">LAC1533_1131</name>
</gene>
<dbReference type="KEGG" id="laca:LAC1533_1131"/>
<dbReference type="RefSeq" id="WP_154022018.1">
    <property type="nucleotide sequence ID" value="NZ_LT630287.1"/>
</dbReference>
<organism evidence="1 2">
    <name type="scientific">Ligilactobacillus acidipiscis</name>
    <dbReference type="NCBI Taxonomy" id="89059"/>
    <lineage>
        <taxon>Bacteria</taxon>
        <taxon>Bacillati</taxon>
        <taxon>Bacillota</taxon>
        <taxon>Bacilli</taxon>
        <taxon>Lactobacillales</taxon>
        <taxon>Lactobacillaceae</taxon>
        <taxon>Ligilactobacillus</taxon>
    </lineage>
</organism>
<protein>
    <submittedName>
        <fullName evidence="1">Uncharacterized protein</fullName>
    </submittedName>
</protein>
<accession>A0A1K1KNT6</accession>
<sequence length="238" mass="27781">MMVIREQVRQSIFDLTHYWDNKYGIGKWGDISQKELDNCPQAKKVRVIFKDKDVIIRERGGQPYRGQSNLNLKNVSKKERDSFIIEQYNKGVPAIEIAKVMGYQTTSMIYTVLQNNDMTTTRRPQKIDVTREQFIKAIETSSSQDEVASKLSTPKHKISHQSMQTLFKKYDMQKARQILKRRGRARYLVKDGRTIKFDSMRELALYLGVTTQTIHNKINRGTAEYQVLTWGDVHDEDV</sequence>
<name>A0A1K1KNT6_9LACO</name>
<proteinExistence type="predicted"/>
<reference evidence="2" key="1">
    <citation type="submission" date="2016-11" db="EMBL/GenBank/DDBJ databases">
        <authorList>
            <person name="Papadimitriou K."/>
        </authorList>
    </citation>
    <scope>NUCLEOTIDE SEQUENCE [LARGE SCALE GENOMIC DNA]</scope>
    <source>
        <strain evidence="2">ACA-DC 1533</strain>
    </source>
</reference>
<evidence type="ECO:0000313" key="2">
    <source>
        <dbReference type="Proteomes" id="UP000190935"/>
    </source>
</evidence>
<dbReference type="AlphaFoldDB" id="A0A1K1KNT6"/>
<dbReference type="EMBL" id="LT630287">
    <property type="protein sequence ID" value="SFV40551.1"/>
    <property type="molecule type" value="Genomic_DNA"/>
</dbReference>
<dbReference type="GeneID" id="95349231"/>